<dbReference type="KEGG" id="tet:TTHERM_00709600"/>
<feature type="transmembrane region" description="Helical" evidence="2">
    <location>
        <begin position="684"/>
        <end position="703"/>
    </location>
</feature>
<proteinExistence type="predicted"/>
<reference evidence="4" key="1">
    <citation type="journal article" date="2006" name="PLoS Biol.">
        <title>Macronuclear genome sequence of the ciliate Tetrahymena thermophila, a model eukaryote.</title>
        <authorList>
            <person name="Eisen J.A."/>
            <person name="Coyne R.S."/>
            <person name="Wu M."/>
            <person name="Wu D."/>
            <person name="Thiagarajan M."/>
            <person name="Wortman J.R."/>
            <person name="Badger J.H."/>
            <person name="Ren Q."/>
            <person name="Amedeo P."/>
            <person name="Jones K.M."/>
            <person name="Tallon L.J."/>
            <person name="Delcher A.L."/>
            <person name="Salzberg S.L."/>
            <person name="Silva J.C."/>
            <person name="Haas B.J."/>
            <person name="Majoros W.H."/>
            <person name="Farzad M."/>
            <person name="Carlton J.M."/>
            <person name="Smith R.K. Jr."/>
            <person name="Garg J."/>
            <person name="Pearlman R.E."/>
            <person name="Karrer K.M."/>
            <person name="Sun L."/>
            <person name="Manning G."/>
            <person name="Elde N.C."/>
            <person name="Turkewitz A.P."/>
            <person name="Asai D.J."/>
            <person name="Wilkes D.E."/>
            <person name="Wang Y."/>
            <person name="Cai H."/>
            <person name="Collins K."/>
            <person name="Stewart B.A."/>
            <person name="Lee S.R."/>
            <person name="Wilamowska K."/>
            <person name="Weinberg Z."/>
            <person name="Ruzzo W.L."/>
            <person name="Wloga D."/>
            <person name="Gaertig J."/>
            <person name="Frankel J."/>
            <person name="Tsao C.-C."/>
            <person name="Gorovsky M.A."/>
            <person name="Keeling P.J."/>
            <person name="Waller R.F."/>
            <person name="Patron N.J."/>
            <person name="Cherry J.M."/>
            <person name="Stover N.A."/>
            <person name="Krieger C.J."/>
            <person name="del Toro C."/>
            <person name="Ryder H.F."/>
            <person name="Williamson S.C."/>
            <person name="Barbeau R.A."/>
            <person name="Hamilton E.P."/>
            <person name="Orias E."/>
        </authorList>
    </citation>
    <scope>NUCLEOTIDE SEQUENCE [LARGE SCALE GENOMIC DNA]</scope>
    <source>
        <strain evidence="4">SB210</strain>
    </source>
</reference>
<feature type="compositionally biased region" description="Low complexity" evidence="1">
    <location>
        <begin position="340"/>
        <end position="349"/>
    </location>
</feature>
<feature type="region of interest" description="Disordered" evidence="1">
    <location>
        <begin position="314"/>
        <end position="349"/>
    </location>
</feature>
<keyword evidence="2" id="KW-0472">Membrane</keyword>
<evidence type="ECO:0000256" key="1">
    <source>
        <dbReference type="SAM" id="MobiDB-lite"/>
    </source>
</evidence>
<dbReference type="AlphaFoldDB" id="I7M784"/>
<organism evidence="3 4">
    <name type="scientific">Tetrahymena thermophila (strain SB210)</name>
    <dbReference type="NCBI Taxonomy" id="312017"/>
    <lineage>
        <taxon>Eukaryota</taxon>
        <taxon>Sar</taxon>
        <taxon>Alveolata</taxon>
        <taxon>Ciliophora</taxon>
        <taxon>Intramacronucleata</taxon>
        <taxon>Oligohymenophorea</taxon>
        <taxon>Hymenostomatida</taxon>
        <taxon>Tetrahymenina</taxon>
        <taxon>Tetrahymenidae</taxon>
        <taxon>Tetrahymena</taxon>
    </lineage>
</organism>
<name>I7M784_TETTS</name>
<gene>
    <name evidence="3" type="ORF">TTHERM_00709600</name>
</gene>
<keyword evidence="2" id="KW-1133">Transmembrane helix</keyword>
<evidence type="ECO:0000313" key="4">
    <source>
        <dbReference type="Proteomes" id="UP000009168"/>
    </source>
</evidence>
<keyword evidence="2" id="KW-0812">Transmembrane</keyword>
<accession>I7M784</accession>
<feature type="region of interest" description="Disordered" evidence="1">
    <location>
        <begin position="241"/>
        <end position="271"/>
    </location>
</feature>
<dbReference type="EMBL" id="GG662794">
    <property type="protein sequence ID" value="EAR90748.2"/>
    <property type="molecule type" value="Genomic_DNA"/>
</dbReference>
<feature type="region of interest" description="Disordered" evidence="1">
    <location>
        <begin position="1"/>
        <end position="27"/>
    </location>
</feature>
<feature type="compositionally biased region" description="Polar residues" evidence="1">
    <location>
        <begin position="314"/>
        <end position="339"/>
    </location>
</feature>
<dbReference type="eggNOG" id="ENOG502S31S">
    <property type="taxonomic scope" value="Eukaryota"/>
</dbReference>
<evidence type="ECO:0000313" key="3">
    <source>
        <dbReference type="EMBL" id="EAR90748.2"/>
    </source>
</evidence>
<protein>
    <submittedName>
        <fullName evidence="3">von willebrand factor type A domain protein</fullName>
    </submittedName>
</protein>
<dbReference type="RefSeq" id="XP_001010993.2">
    <property type="nucleotide sequence ID" value="XM_001010993.2"/>
</dbReference>
<sequence length="704" mass="83076">MQQFHSFGELRNSQHNQIQFYPQPTSPRNFKPDFQRGREYSFQFQNQQQYFSERRPDSLFSKNLNNINTKNELLSSQSMKIGQEKSSSPIRQIYEAPAYPNNCTSSYSNMYPITYQTMMSQNHRYQDYSPNTKQNTLVEADSLENTIKKQQDRDFYKYQLQQMNAQQNQLYQLNQSPFQSQTITPQKNSSNRQSSQNFQNRNYQAQQNFIKTEDQDYQQLKYSSPSSQLDKTNRVLFTASPSTLNQEQTKQDQTKLQQQSSKQYQSENKDMYDSIHRNVNDIVSKYFKPLNKEDKGKSEKLETQSMHQLSSNYKSNYESQNTRNNSQVQDKTWSPLFTQNSRGNNNSNISIYSQPFEIRTVQTQPDSQQYKLFQDKPSLNPSYSKYITPETEKILQKWNNVGFGDAKNLNDQRKINAIQQYEINNQAKIYAQQSAQRQQQQYQQNQYFELDTKQSFNPQFYQQENIQNFNNFLPKQQESVMNSAKNVINNQNYVLFEKENENHSQSQLNQAFIQSNQQTLQNIQQLNTINNISNIDQQTRFDISIQEQNRILQQAKMNSLEEFDSFEKDKDEYIDGQNNIIYDSNEMFDQKNKGIQNRKKANNNFQESEIFQSLQSTQSDRILTPSCLNIPYQDINNRKIQQQQQAESHQDLTLKSLLNIPKSLQKISQTTEGDKKKQKTKSLLAFQVVSCILILILLYVLLIK</sequence>
<keyword evidence="4" id="KW-1185">Reference proteome</keyword>
<feature type="compositionally biased region" description="Low complexity" evidence="1">
    <location>
        <begin position="254"/>
        <end position="266"/>
    </location>
</feature>
<dbReference type="GeneID" id="7837078"/>
<evidence type="ECO:0000256" key="2">
    <source>
        <dbReference type="SAM" id="Phobius"/>
    </source>
</evidence>
<dbReference type="InParanoid" id="I7M784"/>
<dbReference type="Proteomes" id="UP000009168">
    <property type="component" value="Unassembled WGS sequence"/>
</dbReference>